<dbReference type="GO" id="GO:0046872">
    <property type="term" value="F:metal ion binding"/>
    <property type="evidence" value="ECO:0007669"/>
    <property type="project" value="UniProtKB-KW"/>
</dbReference>
<organism evidence="8 9">
    <name type="scientific">Parasphaerochaeta coccoides (strain ATCC BAA-1237 / DSM 17374 / SPN1)</name>
    <name type="common">Sphaerochaeta coccoides</name>
    <dbReference type="NCBI Taxonomy" id="760011"/>
    <lineage>
        <taxon>Bacteria</taxon>
        <taxon>Pseudomonadati</taxon>
        <taxon>Spirochaetota</taxon>
        <taxon>Spirochaetia</taxon>
        <taxon>Spirochaetales</taxon>
        <taxon>Sphaerochaetaceae</taxon>
        <taxon>Parasphaerochaeta</taxon>
    </lineage>
</organism>
<comment type="subunit">
    <text evidence="3">Homodimer.</text>
</comment>
<dbReference type="RefSeq" id="WP_013738801.1">
    <property type="nucleotide sequence ID" value="NC_015436.1"/>
</dbReference>
<dbReference type="eggNOG" id="COG1937">
    <property type="taxonomic scope" value="Bacteria"/>
</dbReference>
<proteinExistence type="inferred from homology"/>
<accession>F4GJY0</accession>
<dbReference type="EMBL" id="CP002659">
    <property type="protein sequence ID" value="AEC01405.1"/>
    <property type="molecule type" value="Genomic_DNA"/>
</dbReference>
<evidence type="ECO:0000313" key="9">
    <source>
        <dbReference type="Proteomes" id="UP000007939"/>
    </source>
</evidence>
<evidence type="ECO:0000256" key="5">
    <source>
        <dbReference type="ARBA" id="ARBA00022723"/>
    </source>
</evidence>
<dbReference type="InterPro" id="IPR038390">
    <property type="entry name" value="Metal_Tscrpt_repr_sf"/>
</dbReference>
<evidence type="ECO:0000313" key="8">
    <source>
        <dbReference type="EMBL" id="AEC01405.1"/>
    </source>
</evidence>
<dbReference type="CDD" id="cd10159">
    <property type="entry name" value="CsoR-like_DUF156_2"/>
    <property type="match status" value="1"/>
</dbReference>
<evidence type="ECO:0000256" key="4">
    <source>
        <dbReference type="ARBA" id="ARBA00022490"/>
    </source>
</evidence>
<keyword evidence="9" id="KW-1185">Reference proteome</keyword>
<dbReference type="GO" id="GO:0005737">
    <property type="term" value="C:cytoplasm"/>
    <property type="evidence" value="ECO:0007669"/>
    <property type="project" value="UniProtKB-SubCell"/>
</dbReference>
<dbReference type="InterPro" id="IPR003735">
    <property type="entry name" value="Metal_Tscrpt_repr"/>
</dbReference>
<evidence type="ECO:0000256" key="1">
    <source>
        <dbReference type="ARBA" id="ARBA00004496"/>
    </source>
</evidence>
<protein>
    <recommendedName>
        <fullName evidence="6">Copper-sensing transcriptional repressor CsoR</fullName>
    </recommendedName>
    <alternativeName>
        <fullName evidence="7">Copper-sensitive operon repressor</fullName>
    </alternativeName>
</protein>
<reference evidence="8 9" key="2">
    <citation type="journal article" date="2012" name="Stand. Genomic Sci.">
        <title>Complete genome sequence of the termite hindgut bacterium Spirochaeta coccoides type strain (SPN1(T)), reclassification in the genus Sphaerochaeta as Sphaerochaeta coccoides comb. nov. and emendations of the family Spirochaetaceae and the genus Sphaerochaeta.</title>
        <authorList>
            <person name="Abt B."/>
            <person name="Han C."/>
            <person name="Scheuner C."/>
            <person name="Lu M."/>
            <person name="Lapidus A."/>
            <person name="Nolan M."/>
            <person name="Lucas S."/>
            <person name="Hammon N."/>
            <person name="Deshpande S."/>
            <person name="Cheng J.F."/>
            <person name="Tapia R."/>
            <person name="Goodwin L.A."/>
            <person name="Pitluck S."/>
            <person name="Liolios K."/>
            <person name="Pagani I."/>
            <person name="Ivanova N."/>
            <person name="Mavromatis K."/>
            <person name="Mikhailova N."/>
            <person name="Huntemann M."/>
            <person name="Pati A."/>
            <person name="Chen A."/>
            <person name="Palaniappan K."/>
            <person name="Land M."/>
            <person name="Hauser L."/>
            <person name="Brambilla E.M."/>
            <person name="Rohde M."/>
            <person name="Spring S."/>
            <person name="Gronow S."/>
            <person name="Goker M."/>
            <person name="Woyke T."/>
            <person name="Bristow J."/>
            <person name="Eisen J.A."/>
            <person name="Markowitz V."/>
            <person name="Hugenholtz P."/>
            <person name="Kyrpides N.C."/>
            <person name="Klenk H.P."/>
            <person name="Detter J.C."/>
        </authorList>
    </citation>
    <scope>NUCLEOTIDE SEQUENCE [LARGE SCALE GENOMIC DNA]</scope>
    <source>
        <strain evidence="9">ATCC BAA-1237 / DSM 17374 / SPN1</strain>
    </source>
</reference>
<comment type="subcellular location">
    <subcellularLocation>
        <location evidence="1">Cytoplasm</location>
    </subcellularLocation>
</comment>
<dbReference type="GO" id="GO:0045892">
    <property type="term" value="P:negative regulation of DNA-templated transcription"/>
    <property type="evidence" value="ECO:0007669"/>
    <property type="project" value="UniProtKB-ARBA"/>
</dbReference>
<dbReference type="Pfam" id="PF02583">
    <property type="entry name" value="Trns_repr_metal"/>
    <property type="match status" value="1"/>
</dbReference>
<dbReference type="PANTHER" id="PTHR33677">
    <property type="entry name" value="TRANSCRIPTIONAL REPRESSOR FRMR-RELATED"/>
    <property type="match status" value="1"/>
</dbReference>
<dbReference type="Proteomes" id="UP000007939">
    <property type="component" value="Chromosome"/>
</dbReference>
<evidence type="ECO:0000256" key="7">
    <source>
        <dbReference type="ARBA" id="ARBA00041544"/>
    </source>
</evidence>
<evidence type="ECO:0000256" key="3">
    <source>
        <dbReference type="ARBA" id="ARBA00011738"/>
    </source>
</evidence>
<dbReference type="GO" id="GO:0003677">
    <property type="term" value="F:DNA binding"/>
    <property type="evidence" value="ECO:0007669"/>
    <property type="project" value="InterPro"/>
</dbReference>
<keyword evidence="5" id="KW-0479">Metal-binding</keyword>
<name>F4GJY0_PARC1</name>
<reference evidence="9" key="1">
    <citation type="submission" date="2011-04" db="EMBL/GenBank/DDBJ databases">
        <title>The complete genome of Spirochaeta coccoides DSM 17374.</title>
        <authorList>
            <person name="Lucas S."/>
            <person name="Copeland A."/>
            <person name="Lapidus A."/>
            <person name="Bruce D."/>
            <person name="Goodwin L."/>
            <person name="Pitluck S."/>
            <person name="Peters L."/>
            <person name="Kyrpides N."/>
            <person name="Mavromatis K."/>
            <person name="Pagani I."/>
            <person name="Ivanova N."/>
            <person name="Ovchinnikova G."/>
            <person name="Lu M."/>
            <person name="Detter J.C."/>
            <person name="Tapia R."/>
            <person name="Han C."/>
            <person name="Land M."/>
            <person name="Hauser L."/>
            <person name="Markowitz V."/>
            <person name="Cheng J.-F."/>
            <person name="Hugenholtz P."/>
            <person name="Woyke T."/>
            <person name="Wu D."/>
            <person name="Spring S."/>
            <person name="Schroeder M."/>
            <person name="Brambilla E."/>
            <person name="Klenk H.-P."/>
            <person name="Eisen J.A."/>
        </authorList>
    </citation>
    <scope>NUCLEOTIDE SEQUENCE [LARGE SCALE GENOMIC DNA]</scope>
    <source>
        <strain evidence="9">ATCC BAA-1237 / DSM 17374 / SPN1</strain>
    </source>
</reference>
<gene>
    <name evidence="8" type="ordered locus">Spico_0167</name>
</gene>
<keyword evidence="4" id="KW-0963">Cytoplasm</keyword>
<dbReference type="AlphaFoldDB" id="F4GJY0"/>
<evidence type="ECO:0000256" key="2">
    <source>
        <dbReference type="ARBA" id="ARBA00005260"/>
    </source>
</evidence>
<evidence type="ECO:0000256" key="6">
    <source>
        <dbReference type="ARBA" id="ARBA00039938"/>
    </source>
</evidence>
<dbReference type="HOGENOM" id="CLU_130332_2_2_12"/>
<sequence>MRADRDKVTRLLKTARGQIDGLMKMVDEDRYCMDISNQLMATQAILRTINRDILHAHLEGCVAQVMETDDSRRKIEEILHVMDKLAK</sequence>
<dbReference type="STRING" id="760011.Spico_0167"/>
<comment type="similarity">
    <text evidence="2">Belongs to the FrmR/RcnR family.</text>
</comment>
<dbReference type="KEGG" id="scc:Spico_0167"/>
<dbReference type="PANTHER" id="PTHR33677:SF4">
    <property type="entry name" value="COPPER-SENSING TRANSCRIPTIONAL REPRESSOR CSOR"/>
    <property type="match status" value="1"/>
</dbReference>
<dbReference type="OrthoDB" id="9811244at2"/>
<dbReference type="Gene3D" id="1.20.58.1000">
    <property type="entry name" value="Metal-sensitive repressor, helix protomer"/>
    <property type="match status" value="1"/>
</dbReference>